<accession>A0A6N7Y0B9</accession>
<gene>
    <name evidence="2" type="ORF">FYJ25_04695</name>
</gene>
<feature type="domain" description="HTH cro/C1-type" evidence="1">
    <location>
        <begin position="7"/>
        <end position="60"/>
    </location>
</feature>
<comment type="caution">
    <text evidence="2">The sequence shown here is derived from an EMBL/GenBank/DDBJ whole genome shotgun (WGS) entry which is preliminary data.</text>
</comment>
<evidence type="ECO:0000259" key="1">
    <source>
        <dbReference type="PROSITE" id="PS50943"/>
    </source>
</evidence>
<dbReference type="SUPFAM" id="SSF47413">
    <property type="entry name" value="lambda repressor-like DNA-binding domains"/>
    <property type="match status" value="1"/>
</dbReference>
<evidence type="ECO:0000313" key="2">
    <source>
        <dbReference type="EMBL" id="MSU81676.1"/>
    </source>
</evidence>
<reference evidence="2 3" key="1">
    <citation type="submission" date="2019-08" db="EMBL/GenBank/DDBJ databases">
        <title>In-depth cultivation of the pig gut microbiome towards novel bacterial diversity and tailored functional studies.</title>
        <authorList>
            <person name="Wylensek D."/>
            <person name="Hitch T.C.A."/>
            <person name="Clavel T."/>
        </authorList>
    </citation>
    <scope>NUCLEOTIDE SEQUENCE [LARGE SCALE GENOMIC DNA]</scope>
    <source>
        <strain evidence="2 3">BSM-383-APC-4H</strain>
    </source>
</reference>
<dbReference type="Proteomes" id="UP000433359">
    <property type="component" value="Unassembled WGS sequence"/>
</dbReference>
<dbReference type="CDD" id="cd00093">
    <property type="entry name" value="HTH_XRE"/>
    <property type="match status" value="1"/>
</dbReference>
<name>A0A6N7Y0B9_9FIRM</name>
<evidence type="ECO:0000313" key="3">
    <source>
        <dbReference type="Proteomes" id="UP000433359"/>
    </source>
</evidence>
<dbReference type="AlphaFoldDB" id="A0A6N7Y0B9"/>
<dbReference type="PROSITE" id="PS50943">
    <property type="entry name" value="HTH_CROC1"/>
    <property type="match status" value="1"/>
</dbReference>
<dbReference type="EMBL" id="VULP01000006">
    <property type="protein sequence ID" value="MSU81676.1"/>
    <property type="molecule type" value="Genomic_DNA"/>
</dbReference>
<dbReference type="InterPro" id="IPR010982">
    <property type="entry name" value="Lambda_DNA-bd_dom_sf"/>
</dbReference>
<dbReference type="SMART" id="SM00530">
    <property type="entry name" value="HTH_XRE"/>
    <property type="match status" value="1"/>
</dbReference>
<proteinExistence type="predicted"/>
<dbReference type="GO" id="GO:0003677">
    <property type="term" value="F:DNA binding"/>
    <property type="evidence" value="ECO:0007669"/>
    <property type="project" value="InterPro"/>
</dbReference>
<dbReference type="InterPro" id="IPR001387">
    <property type="entry name" value="Cro/C1-type_HTH"/>
</dbReference>
<dbReference type="Gene3D" id="1.10.260.40">
    <property type="entry name" value="lambda repressor-like DNA-binding domains"/>
    <property type="match status" value="1"/>
</dbReference>
<protein>
    <submittedName>
        <fullName evidence="2">Helix-turn-helix transcriptional regulator</fullName>
    </submittedName>
</protein>
<dbReference type="RefSeq" id="WP_154580653.1">
    <property type="nucleotide sequence ID" value="NZ_VULP01000006.1"/>
</dbReference>
<organism evidence="2 3">
    <name type="scientific">Anaerobutyricum soehngenii</name>
    <dbReference type="NCBI Taxonomy" id="105843"/>
    <lineage>
        <taxon>Bacteria</taxon>
        <taxon>Bacillati</taxon>
        <taxon>Bacillota</taxon>
        <taxon>Clostridia</taxon>
        <taxon>Lachnospirales</taxon>
        <taxon>Lachnospiraceae</taxon>
        <taxon>Anaerobutyricum</taxon>
    </lineage>
</organism>
<sequence>MTEKQFITIACVKAGITQTELAKRIGMTQSAFSQRINGGGFKLKEYEKMAEALGLRFEYSFVEDK</sequence>
<dbReference type="Pfam" id="PF01381">
    <property type="entry name" value="HTH_3"/>
    <property type="match status" value="1"/>
</dbReference>